<proteinExistence type="predicted"/>
<dbReference type="EMBL" id="CADCTH010000251">
    <property type="protein sequence ID" value="CAA9248831.1"/>
    <property type="molecule type" value="Genomic_DNA"/>
</dbReference>
<feature type="region of interest" description="Disordered" evidence="1">
    <location>
        <begin position="125"/>
        <end position="383"/>
    </location>
</feature>
<feature type="compositionally biased region" description="Basic and acidic residues" evidence="1">
    <location>
        <begin position="74"/>
        <end position="93"/>
    </location>
</feature>
<evidence type="ECO:0000313" key="2">
    <source>
        <dbReference type="EMBL" id="CAA9248831.1"/>
    </source>
</evidence>
<feature type="non-terminal residue" evidence="2">
    <location>
        <position position="1"/>
    </location>
</feature>
<feature type="compositionally biased region" description="Basic and acidic residues" evidence="1">
    <location>
        <begin position="202"/>
        <end position="218"/>
    </location>
</feature>
<feature type="region of interest" description="Disordered" evidence="1">
    <location>
        <begin position="395"/>
        <end position="417"/>
    </location>
</feature>
<protein>
    <submittedName>
        <fullName evidence="2">Inner membrane protein translocase and chaperone YidC, short form OxaI-like</fullName>
    </submittedName>
</protein>
<name>A0A6J4ID64_9PSEU</name>
<sequence length="417" mass="45331">AELHLLPRVGHHVVLARGVRLPPRARERPRLGAVGDLPRLHAPGPADQAVHQPGPLDAQDAGVPAADQEAAGEVQERPHEARGGDAEAPEGARRQPAGRLPAAAGAAAGLHRPVPRAARLPAQLPLQLRLRPRRHRVVHQRRHLRRQAERGDRRRHAVAGHLLVQLRRVPGPRHPGGAAADDPGGGRDPLHGPRLAAAPEPGGRREPAGGDHGQDHHVGVPGRPAGLRRVLPHRDPDLLPEPEQLDARAAVPHLPQDRPRGGGQARAGARAARRPGAPSGPEAAAPAPPRRCDARDRRRHRHRRGRRRGPRRARPGRRPAGRWVRGRVEEGFGSPRPRQGRAVARRRWRSAPGLGASRTGQGRPGRRQRVGPGRWQGLGRRGQRLPRCERVQRLEGLREGRPARLLGPGQAPQEEEV</sequence>
<feature type="region of interest" description="Disordered" evidence="1">
    <location>
        <begin position="35"/>
        <end position="109"/>
    </location>
</feature>
<feature type="compositionally biased region" description="Low complexity" evidence="1">
    <location>
        <begin position="266"/>
        <end position="285"/>
    </location>
</feature>
<feature type="compositionally biased region" description="Low complexity" evidence="1">
    <location>
        <begin position="94"/>
        <end position="109"/>
    </location>
</feature>
<feature type="compositionally biased region" description="Basic residues" evidence="1">
    <location>
        <begin position="130"/>
        <end position="145"/>
    </location>
</feature>
<organism evidence="2">
    <name type="scientific">uncultured Actinomycetospora sp</name>
    <dbReference type="NCBI Taxonomy" id="1135996"/>
    <lineage>
        <taxon>Bacteria</taxon>
        <taxon>Bacillati</taxon>
        <taxon>Actinomycetota</taxon>
        <taxon>Actinomycetes</taxon>
        <taxon>Pseudonocardiales</taxon>
        <taxon>Pseudonocardiaceae</taxon>
        <taxon>Actinomycetospora</taxon>
        <taxon>environmental samples</taxon>
    </lineage>
</organism>
<reference evidence="2" key="1">
    <citation type="submission" date="2020-02" db="EMBL/GenBank/DDBJ databases">
        <authorList>
            <person name="Meier V. D."/>
        </authorList>
    </citation>
    <scope>NUCLEOTIDE SEQUENCE</scope>
    <source>
        <strain evidence="2">AVDCRST_MAG54</strain>
    </source>
</reference>
<accession>A0A6J4ID64</accession>
<feature type="non-terminal residue" evidence="2">
    <location>
        <position position="417"/>
    </location>
</feature>
<gene>
    <name evidence="2" type="ORF">AVDCRST_MAG54-1882</name>
</gene>
<evidence type="ECO:0000256" key="1">
    <source>
        <dbReference type="SAM" id="MobiDB-lite"/>
    </source>
</evidence>
<feature type="compositionally biased region" description="Basic residues" evidence="1">
    <location>
        <begin position="297"/>
        <end position="320"/>
    </location>
</feature>
<dbReference type="AlphaFoldDB" id="A0A6J4ID64"/>